<feature type="region of interest" description="Disordered" evidence="2">
    <location>
        <begin position="466"/>
        <end position="499"/>
    </location>
</feature>
<evidence type="ECO:0000313" key="3">
    <source>
        <dbReference type="EMBL" id="KIA84509.1"/>
    </source>
</evidence>
<evidence type="ECO:0000256" key="2">
    <source>
        <dbReference type="SAM" id="MobiDB-lite"/>
    </source>
</evidence>
<feature type="compositionally biased region" description="Basic and acidic residues" evidence="2">
    <location>
        <begin position="271"/>
        <end position="283"/>
    </location>
</feature>
<comment type="caution">
    <text evidence="3">The sequence shown here is derived from an EMBL/GenBank/DDBJ whole genome shotgun (WGS) entry which is preliminary data.</text>
</comment>
<proteinExistence type="predicted"/>
<feature type="compositionally biased region" description="Basic and acidic residues" evidence="2">
    <location>
        <begin position="469"/>
        <end position="497"/>
    </location>
</feature>
<feature type="compositionally biased region" description="Polar residues" evidence="2">
    <location>
        <begin position="323"/>
        <end position="337"/>
    </location>
</feature>
<accession>A0ABR4ZUZ8</accession>
<reference evidence="3 4" key="1">
    <citation type="submission" date="2014-10" db="EMBL/GenBank/DDBJ databases">
        <title>Kaistella solincola genome.</title>
        <authorList>
            <person name="Newman J.D."/>
        </authorList>
    </citation>
    <scope>NUCLEOTIDE SEQUENCE [LARGE SCALE GENOMIC DNA]</scope>
    <source>
        <strain evidence="3 4">DSM 22468</strain>
    </source>
</reference>
<dbReference type="Proteomes" id="UP000031275">
    <property type="component" value="Unassembled WGS sequence"/>
</dbReference>
<organism evidence="3 4">
    <name type="scientific">Kaistella solincola</name>
    <dbReference type="NCBI Taxonomy" id="510955"/>
    <lineage>
        <taxon>Bacteria</taxon>
        <taxon>Pseudomonadati</taxon>
        <taxon>Bacteroidota</taxon>
        <taxon>Flavobacteriia</taxon>
        <taxon>Flavobacteriales</taxon>
        <taxon>Weeksellaceae</taxon>
        <taxon>Chryseobacterium group</taxon>
        <taxon>Kaistella</taxon>
    </lineage>
</organism>
<evidence type="ECO:0000313" key="4">
    <source>
        <dbReference type="Proteomes" id="UP000031275"/>
    </source>
</evidence>
<evidence type="ECO:0000256" key="1">
    <source>
        <dbReference type="SAM" id="Coils"/>
    </source>
</evidence>
<feature type="region of interest" description="Disordered" evidence="2">
    <location>
        <begin position="271"/>
        <end position="430"/>
    </location>
</feature>
<feature type="compositionally biased region" description="Basic and acidic residues" evidence="2">
    <location>
        <begin position="340"/>
        <end position="356"/>
    </location>
</feature>
<protein>
    <recommendedName>
        <fullName evidence="5">Tetratricopeptide repeat protein</fullName>
    </recommendedName>
</protein>
<name>A0ABR4ZUZ8_9FLAO</name>
<sequence>MNGRILQIARNPELIQLTDLDLLKKEISTHPYLQSLRALHLLGTHRLDAENYDNELSITAAYTTDKKILYQLINSKKEEKAESLDSEFNSVEEKEISVEKPHEKYTAVASKEVEPLAKVYVNGELNRILFPGEEDFLTRENPHIDLEATLEAGKVVMFEEEETSKPVSNLENEVPVEEIKTEKIPEIKAEKFESLDLTSNLEIETISEIPEKTGEKQDIFENDSEPEFKSLDAENFSKEKIIHEEEISAQKEEIKDAEKLSFHGLDEFLPEVKIEAPKPEKLITEPPKPALNKHEEEMQKLIAEVEAKMKASKKRKTEESEEISQNSDLNFSETQAFEVSAEKTSDEENENSEKNTDLTPKNSTAEDEKQIAEVNFSEAQSFEVSAGKSSEDELINSEKNIDTAPKKSPSGTAEEMPETPSVWKPMSFSSNTPDALIKKRFAQNTEFAESKPEIQTETVQAELEENIETEAKKPEAEVETEEPKAEIETEKTAEKPVESNVPSFINTWQRWLKIDRSEAQPKADEISITEIKNKVIENFIEKEPKISKLKEESDFVIKERTDDISHLMTETLANLYVEQKLYAKAIKAYFVLTEKYPDKTAYFEEKIKEIKTLRQK</sequence>
<feature type="coiled-coil region" evidence="1">
    <location>
        <begin position="233"/>
        <end position="260"/>
    </location>
</feature>
<feature type="compositionally biased region" description="Basic and acidic residues" evidence="2">
    <location>
        <begin position="292"/>
        <end position="309"/>
    </location>
</feature>
<dbReference type="RefSeq" id="WP_039342107.1">
    <property type="nucleotide sequence ID" value="NZ_JSYK01000002.1"/>
</dbReference>
<keyword evidence="4" id="KW-1185">Reference proteome</keyword>
<keyword evidence="1" id="KW-0175">Coiled coil</keyword>
<dbReference type="EMBL" id="JSYK01000002">
    <property type="protein sequence ID" value="KIA84509.1"/>
    <property type="molecule type" value="Genomic_DNA"/>
</dbReference>
<evidence type="ECO:0008006" key="5">
    <source>
        <dbReference type="Google" id="ProtNLM"/>
    </source>
</evidence>
<gene>
    <name evidence="3" type="ORF">OA84_03060</name>
</gene>